<protein>
    <submittedName>
        <fullName evidence="1">Uncharacterized protein</fullName>
    </submittedName>
</protein>
<reference evidence="1 2" key="1">
    <citation type="journal article" date="2010" name="Stand. Genomic Sci.">
        <title>Complete genome sequence of Spirosoma linguale type strain (1).</title>
        <authorList>
            <person name="Lail K."/>
            <person name="Sikorski J."/>
            <person name="Saunders E."/>
            <person name="Lapidus A."/>
            <person name="Glavina Del Rio T."/>
            <person name="Copeland A."/>
            <person name="Tice H."/>
            <person name="Cheng J.-F."/>
            <person name="Lucas S."/>
            <person name="Nolan M."/>
            <person name="Bruce D."/>
            <person name="Goodwin L."/>
            <person name="Pitluck S."/>
            <person name="Ivanova N."/>
            <person name="Mavromatis K."/>
            <person name="Ovchinnikova G."/>
            <person name="Pati A."/>
            <person name="Chen A."/>
            <person name="Palaniappan K."/>
            <person name="Land M."/>
            <person name="Hauser L."/>
            <person name="Chang Y.-J."/>
            <person name="Jeffries C.D."/>
            <person name="Chain P."/>
            <person name="Brettin T."/>
            <person name="Detter J.C."/>
            <person name="Schuetze A."/>
            <person name="Rohde M."/>
            <person name="Tindall B.J."/>
            <person name="Goeker M."/>
            <person name="Bristow J."/>
            <person name="Eisen J.A."/>
            <person name="Markowitz V."/>
            <person name="Hugenholtz P."/>
            <person name="Kyrpides N.C."/>
            <person name="Klenk H.-P."/>
            <person name="Chen F."/>
        </authorList>
    </citation>
    <scope>NUCLEOTIDE SEQUENCE [LARGE SCALE GENOMIC DNA]</scope>
    <source>
        <strain evidence="2">ATCC 33905 / DSM 74 / LMG 10896 / Claus 1</strain>
    </source>
</reference>
<dbReference type="RefSeq" id="WP_012931119.1">
    <property type="nucleotide sequence ID" value="NC_013731.1"/>
</dbReference>
<name>D2QV05_SPILD</name>
<dbReference type="Proteomes" id="UP000002028">
    <property type="component" value="Plasmid pSLIN01"/>
</dbReference>
<organism evidence="1 2">
    <name type="scientific">Spirosoma linguale (strain ATCC 33905 / DSM 74 / LMG 10896 / Claus 1)</name>
    <dbReference type="NCBI Taxonomy" id="504472"/>
    <lineage>
        <taxon>Bacteria</taxon>
        <taxon>Pseudomonadati</taxon>
        <taxon>Bacteroidota</taxon>
        <taxon>Cytophagia</taxon>
        <taxon>Cytophagales</taxon>
        <taxon>Cytophagaceae</taxon>
        <taxon>Spirosoma</taxon>
    </lineage>
</organism>
<sequence length="196" mass="22763">MARPVNFRQYFTTEYPELDTSKIDILALLNNVELAYNDHRDTEQRSVDISESSAGELTAQSISWRNVLYINQYQLWKTLGWTSLAALGIDYKTWVSLAAVLVLLKDFNGIRTHSFSSLESNVLYGIYRTGHYDEPYFTLDQLYQTYNSLFEAQIKMEIMQCILAELESLSIIEKEGLGYVVREQINLDRRSVRFSE</sequence>
<evidence type="ECO:0000313" key="1">
    <source>
        <dbReference type="EMBL" id="ADB42637.1"/>
    </source>
</evidence>
<evidence type="ECO:0000313" key="2">
    <source>
        <dbReference type="Proteomes" id="UP000002028"/>
    </source>
</evidence>
<gene>
    <name evidence="1" type="ordered locus">Slin_6681</name>
</gene>
<dbReference type="AlphaFoldDB" id="D2QV05"/>
<keyword evidence="1" id="KW-0614">Plasmid</keyword>
<proteinExistence type="predicted"/>
<dbReference type="EMBL" id="CP001770">
    <property type="protein sequence ID" value="ADB42637.1"/>
    <property type="molecule type" value="Genomic_DNA"/>
</dbReference>
<keyword evidence="2" id="KW-1185">Reference proteome</keyword>
<geneLocation type="plasmid" evidence="1 2">
    <name>pSLIN01</name>
</geneLocation>
<accession>D2QV05</accession>
<dbReference type="HOGENOM" id="CLU_1389459_0_0_10"/>
<dbReference type="KEGG" id="sli:Slin_6681"/>